<feature type="region of interest" description="Disordered" evidence="2">
    <location>
        <begin position="432"/>
        <end position="453"/>
    </location>
</feature>
<keyword evidence="6" id="KW-1185">Reference proteome</keyword>
<feature type="coiled-coil region" evidence="1">
    <location>
        <begin position="394"/>
        <end position="428"/>
    </location>
</feature>
<dbReference type="RefSeq" id="XP_015812167.3">
    <property type="nucleotide sequence ID" value="XM_015956681.3"/>
</dbReference>
<reference evidence="4" key="2">
    <citation type="submission" date="2016-05" db="EMBL/GenBank/DDBJ databases">
        <authorList>
            <person name="Lavstsen T."/>
            <person name="Jespersen J.S."/>
        </authorList>
    </citation>
    <scope>NUCLEOTIDE SEQUENCE</scope>
    <source>
        <tissue evidence="4">Brain</tissue>
    </source>
</reference>
<dbReference type="GeneID" id="107383847"/>
<dbReference type="EMBL" id="HADY01001126">
    <property type="protein sequence ID" value="SBP39611.1"/>
    <property type="molecule type" value="Transcribed_RNA"/>
</dbReference>
<dbReference type="EMBL" id="JAAVVJ010000005">
    <property type="protein sequence ID" value="KAF7222346.1"/>
    <property type="molecule type" value="Genomic_DNA"/>
</dbReference>
<dbReference type="PANTHER" id="PTHR31935:SF1">
    <property type="entry name" value="COILED-COIL DOMAIN-CONTAINING PROTEIN 13"/>
    <property type="match status" value="1"/>
</dbReference>
<proteinExistence type="predicted"/>
<keyword evidence="1" id="KW-0175">Coiled coil</keyword>
<dbReference type="KEGG" id="nfu:107383847"/>
<feature type="coiled-coil region" evidence="1">
    <location>
        <begin position="498"/>
        <end position="553"/>
    </location>
</feature>
<sequence length="555" mass="63426">MEQSDLSDDLGLQFQKQEKIKRDGKRETVSNNFNVSGSQYDQADSADDRVLQQENQTLLDKLRELKDENGRLFKLLGEKDFEIKHLKKKREEERLAFSGTSGLTGAIATTKIVELSKKNRELSAEIEREKIRSKKSSDQIKELEKELQAALVNCQPGHKSDSKLLDNSSEKESPAVRPLQEKLAAAQLKVAEYRNQVQSTKQELKVAQRVIISEVGEEVNFQQLLSCPGSVRGRSQQILALQTRVRDLEQQLSLATRHKQASDLSVEKELPSAGVYHKSPHSERNLNYIRTIEKGKKEAFERLSADYEALLKEHEDVKKRLEASKARSKSQSTEIKMLKAQVTTLLETSKQNEELISAMLKQQSQTQMVLKQFSQQQSEHKLNLTESVESSALIQKLKQVVAEKDVKIKELQKRLQQFSRLRKEESVDRCSSSTLTSCSSDMSPEDGDVNKRITSDSVSKYGHRLVVPGMGHNIEYKSLCCPHCSADVSLLMTQSDEYKILSVEKDRLLEMVQDLQMKEMEMNQKCLEGEKKYQEERHKLMILQEELQRMKADAK</sequence>
<feature type="compositionally biased region" description="Basic and acidic residues" evidence="2">
    <location>
        <begin position="158"/>
        <end position="174"/>
    </location>
</feature>
<reference evidence="5" key="1">
    <citation type="submission" date="2014-08" db="EMBL/GenBank/DDBJ databases">
        <authorList>
            <person name="Senf B."/>
            <person name="Petzold A."/>
            <person name="Downie B.R."/>
            <person name="Koch P."/>
            <person name="Platzer M."/>
        </authorList>
    </citation>
    <scope>NUCLEOTIDE SEQUENCE [LARGE SCALE GENOMIC DNA]</scope>
    <source>
        <strain evidence="5">GRZ</strain>
    </source>
</reference>
<evidence type="ECO:0000313" key="3">
    <source>
        <dbReference type="EMBL" id="KAF7222346.1"/>
    </source>
</evidence>
<dbReference type="PANTHER" id="PTHR31935">
    <property type="entry name" value="COILED-COIL DOMAIN-CONTAINING PROTEIN 13"/>
    <property type="match status" value="1"/>
</dbReference>
<feature type="compositionally biased region" description="Basic and acidic residues" evidence="2">
    <location>
        <begin position="16"/>
        <end position="28"/>
    </location>
</feature>
<dbReference type="OrthoDB" id="10258312at2759"/>
<reference evidence="5" key="5">
    <citation type="submission" date="2025-05" db="UniProtKB">
        <authorList>
            <consortium name="Ensembl"/>
        </authorList>
    </citation>
    <scope>IDENTIFICATION</scope>
</reference>
<accession>A0A1A7ZBC0</accession>
<feature type="compositionally biased region" description="Polar residues" evidence="2">
    <location>
        <begin position="29"/>
        <end position="42"/>
    </location>
</feature>
<gene>
    <name evidence="4" type="primary">CCDC13</name>
    <name evidence="3 5" type="synonym">ccdc13</name>
    <name evidence="3" type="ORF">G4P62_008954</name>
</gene>
<reference evidence="3" key="4">
    <citation type="submission" date="2020-03" db="EMBL/GenBank/DDBJ databases">
        <title>Intra-Species Differences in Population Size shape Life History and Genome Evolution.</title>
        <authorList>
            <person name="Willemsen D."/>
            <person name="Cui R."/>
            <person name="Valenzano D.R."/>
        </authorList>
    </citation>
    <scope>NUCLEOTIDE SEQUENCE</scope>
    <source>
        <strain evidence="3">GRZ</strain>
        <tissue evidence="3">Whole</tissue>
    </source>
</reference>
<feature type="region of interest" description="Disordered" evidence="2">
    <location>
        <begin position="157"/>
        <end position="177"/>
    </location>
</feature>
<dbReference type="CTD" id="152206"/>
<evidence type="ECO:0000313" key="5">
    <source>
        <dbReference type="Ensembl" id="ENSNFUP00015024028.1"/>
    </source>
</evidence>
<dbReference type="Proteomes" id="UP000694548">
    <property type="component" value="Chromosome sgr09"/>
</dbReference>
<feature type="coiled-coil region" evidence="1">
    <location>
        <begin position="297"/>
        <end position="331"/>
    </location>
</feature>
<dbReference type="InterPro" id="IPR038929">
    <property type="entry name" value="CCDC13"/>
</dbReference>
<dbReference type="GO" id="GO:0031122">
    <property type="term" value="P:cytoplasmic microtubule organization"/>
    <property type="evidence" value="ECO:0007669"/>
    <property type="project" value="TreeGrafter"/>
</dbReference>
<dbReference type="Proteomes" id="UP000822369">
    <property type="component" value="Chromosome 5"/>
</dbReference>
<protein>
    <submittedName>
        <fullName evidence="4 5">Coiled-coil domain containing 13</fullName>
    </submittedName>
</protein>
<dbReference type="OMA" id="MELKSHS"/>
<dbReference type="GO" id="GO:1905515">
    <property type="term" value="P:non-motile cilium assembly"/>
    <property type="evidence" value="ECO:0007669"/>
    <property type="project" value="TreeGrafter"/>
</dbReference>
<dbReference type="GO" id="GO:0034451">
    <property type="term" value="C:centriolar satellite"/>
    <property type="evidence" value="ECO:0007669"/>
    <property type="project" value="TreeGrafter"/>
</dbReference>
<evidence type="ECO:0000256" key="1">
    <source>
        <dbReference type="SAM" id="Coils"/>
    </source>
</evidence>
<name>A0A1A7ZBC0_NOTFU</name>
<reference evidence="4" key="3">
    <citation type="submission" date="2016-06" db="EMBL/GenBank/DDBJ databases">
        <title>The genome of a short-lived fish provides insights into sex chromosome evolution and the genetic control of aging.</title>
        <authorList>
            <person name="Reichwald K."/>
            <person name="Felder M."/>
            <person name="Petzold A."/>
            <person name="Koch P."/>
            <person name="Groth M."/>
            <person name="Platzer M."/>
        </authorList>
    </citation>
    <scope>NUCLEOTIDE SEQUENCE</scope>
    <source>
        <tissue evidence="4">Brain</tissue>
    </source>
</reference>
<dbReference type="AlphaFoldDB" id="A0A1A7ZBC0"/>
<feature type="region of interest" description="Disordered" evidence="2">
    <location>
        <begin position="1"/>
        <end position="48"/>
    </location>
</feature>
<dbReference type="Ensembl" id="ENSNFUT00015025122.1">
    <property type="protein sequence ID" value="ENSNFUP00015024028.1"/>
    <property type="gene ID" value="ENSNFUG00015011602.1"/>
</dbReference>
<evidence type="ECO:0000313" key="4">
    <source>
        <dbReference type="EMBL" id="SBP39611.1"/>
    </source>
</evidence>
<organism evidence="4">
    <name type="scientific">Nothobranchius furzeri</name>
    <name type="common">Turquoise killifish</name>
    <dbReference type="NCBI Taxonomy" id="105023"/>
    <lineage>
        <taxon>Eukaryota</taxon>
        <taxon>Metazoa</taxon>
        <taxon>Chordata</taxon>
        <taxon>Craniata</taxon>
        <taxon>Vertebrata</taxon>
        <taxon>Euteleostomi</taxon>
        <taxon>Actinopterygii</taxon>
        <taxon>Neopterygii</taxon>
        <taxon>Teleostei</taxon>
        <taxon>Neoteleostei</taxon>
        <taxon>Acanthomorphata</taxon>
        <taxon>Ovalentaria</taxon>
        <taxon>Atherinomorphae</taxon>
        <taxon>Cyprinodontiformes</taxon>
        <taxon>Nothobranchiidae</taxon>
        <taxon>Nothobranchius</taxon>
    </lineage>
</organism>
<evidence type="ECO:0000313" key="6">
    <source>
        <dbReference type="Proteomes" id="UP000694548"/>
    </source>
</evidence>
<dbReference type="GeneTree" id="ENSGT00390000000596"/>
<evidence type="ECO:0000256" key="2">
    <source>
        <dbReference type="SAM" id="MobiDB-lite"/>
    </source>
</evidence>